<sequence length="190" mass="20728">MKKIITLLAVVAFVVSCSQSRKWTDKEREEVRKTLRDYRDRSAIRHMEAANYGNLEQCVLTTIEGTYPDYNKYDQLTAKEDTLNAAMVSCVGFSIGDNFENLPLLFPAAELQQAGILPAGATDEQIQAFYTCLAGKVKELYVTPQQFTVALFVQPGVPTELADAMQQCAASVAAPAADSTAVKPAAPAKK</sequence>
<evidence type="ECO:0000313" key="1">
    <source>
        <dbReference type="EMBL" id="MBC5615773.1"/>
    </source>
</evidence>
<proteinExistence type="predicted"/>
<evidence type="ECO:0008006" key="3">
    <source>
        <dbReference type="Google" id="ProtNLM"/>
    </source>
</evidence>
<accession>A0ABR7CJD0</accession>
<dbReference type="PROSITE" id="PS51257">
    <property type="entry name" value="PROKAR_LIPOPROTEIN"/>
    <property type="match status" value="1"/>
</dbReference>
<reference evidence="1 2" key="1">
    <citation type="submission" date="2020-08" db="EMBL/GenBank/DDBJ databases">
        <title>Genome public.</title>
        <authorList>
            <person name="Liu C."/>
            <person name="Sun Q."/>
        </authorList>
    </citation>
    <scope>NUCLEOTIDE SEQUENCE [LARGE SCALE GENOMIC DNA]</scope>
    <source>
        <strain evidence="1 2">New-7</strain>
    </source>
</reference>
<protein>
    <recommendedName>
        <fullName evidence="3">Lipoprotein</fullName>
    </recommendedName>
</protein>
<dbReference type="RefSeq" id="WP_055205452.1">
    <property type="nucleotide sequence ID" value="NZ_JACOOK010000001.1"/>
</dbReference>
<organism evidence="1 2">
    <name type="scientific">Alistipes hominis</name>
    <dbReference type="NCBI Taxonomy" id="2763015"/>
    <lineage>
        <taxon>Bacteria</taxon>
        <taxon>Pseudomonadati</taxon>
        <taxon>Bacteroidota</taxon>
        <taxon>Bacteroidia</taxon>
        <taxon>Bacteroidales</taxon>
        <taxon>Rikenellaceae</taxon>
        <taxon>Alistipes</taxon>
    </lineage>
</organism>
<evidence type="ECO:0000313" key="2">
    <source>
        <dbReference type="Proteomes" id="UP000636891"/>
    </source>
</evidence>
<gene>
    <name evidence="1" type="ORF">H8S08_01890</name>
</gene>
<keyword evidence="2" id="KW-1185">Reference proteome</keyword>
<dbReference type="EMBL" id="JACOOK010000001">
    <property type="protein sequence ID" value="MBC5615773.1"/>
    <property type="molecule type" value="Genomic_DNA"/>
</dbReference>
<name>A0ABR7CJD0_9BACT</name>
<comment type="caution">
    <text evidence="1">The sequence shown here is derived from an EMBL/GenBank/DDBJ whole genome shotgun (WGS) entry which is preliminary data.</text>
</comment>
<dbReference type="Proteomes" id="UP000636891">
    <property type="component" value="Unassembled WGS sequence"/>
</dbReference>